<evidence type="ECO:0008006" key="3">
    <source>
        <dbReference type="Google" id="ProtNLM"/>
    </source>
</evidence>
<protein>
    <recommendedName>
        <fullName evidence="3">WXG100 family type VII secretion target</fullName>
    </recommendedName>
</protein>
<dbReference type="RefSeq" id="WP_199739545.1">
    <property type="nucleotide sequence ID" value="NZ_JAVREN010000066.1"/>
</dbReference>
<organism evidence="1 2">
    <name type="scientific">Streptomyces boetiae</name>
    <dbReference type="NCBI Taxonomy" id="3075541"/>
    <lineage>
        <taxon>Bacteria</taxon>
        <taxon>Bacillati</taxon>
        <taxon>Actinomycetota</taxon>
        <taxon>Actinomycetes</taxon>
        <taxon>Kitasatosporales</taxon>
        <taxon>Streptomycetaceae</taxon>
        <taxon>Streptomyces</taxon>
    </lineage>
</organism>
<evidence type="ECO:0000313" key="2">
    <source>
        <dbReference type="Proteomes" id="UP001183388"/>
    </source>
</evidence>
<keyword evidence="2" id="KW-1185">Reference proteome</keyword>
<accession>A0ABU2LFK7</accession>
<name>A0ABU2LFK7_9ACTN</name>
<sequence length="111" mass="11980">MGEGGDRLAIPLGELEEFVPQLRSVREYMNRTGDTFDQYHDAIGDEGINDALDDFVSGWRDGRGDISDQLEGLASMGETVIRTVNDFENELVTTLQDSGGEGGDGGGQQPV</sequence>
<reference evidence="2" key="1">
    <citation type="submission" date="2023-07" db="EMBL/GenBank/DDBJ databases">
        <title>30 novel species of actinomycetes from the DSMZ collection.</title>
        <authorList>
            <person name="Nouioui I."/>
        </authorList>
    </citation>
    <scope>NUCLEOTIDE SEQUENCE [LARGE SCALE GENOMIC DNA]</scope>
    <source>
        <strain evidence="2">DSM 44917</strain>
    </source>
</reference>
<evidence type="ECO:0000313" key="1">
    <source>
        <dbReference type="EMBL" id="MDT0310359.1"/>
    </source>
</evidence>
<proteinExistence type="predicted"/>
<gene>
    <name evidence="1" type="ORF">RM780_25915</name>
</gene>
<dbReference type="Proteomes" id="UP001183388">
    <property type="component" value="Unassembled WGS sequence"/>
</dbReference>
<comment type="caution">
    <text evidence="1">The sequence shown here is derived from an EMBL/GenBank/DDBJ whole genome shotgun (WGS) entry which is preliminary data.</text>
</comment>
<dbReference type="EMBL" id="JAVREN010000066">
    <property type="protein sequence ID" value="MDT0310359.1"/>
    <property type="molecule type" value="Genomic_DNA"/>
</dbReference>